<evidence type="ECO:0000313" key="2">
    <source>
        <dbReference type="Proteomes" id="UP000008022"/>
    </source>
</evidence>
<dbReference type="EnsemblPlants" id="ORUFI01G37950.3">
    <property type="protein sequence ID" value="ORUFI01G37950.3"/>
    <property type="gene ID" value="ORUFI01G37950"/>
</dbReference>
<accession>A0A0E0N3X1</accession>
<organism evidence="1 2">
    <name type="scientific">Oryza rufipogon</name>
    <name type="common">Brownbeard rice</name>
    <name type="synonym">Asian wild rice</name>
    <dbReference type="NCBI Taxonomy" id="4529"/>
    <lineage>
        <taxon>Eukaryota</taxon>
        <taxon>Viridiplantae</taxon>
        <taxon>Streptophyta</taxon>
        <taxon>Embryophyta</taxon>
        <taxon>Tracheophyta</taxon>
        <taxon>Spermatophyta</taxon>
        <taxon>Magnoliopsida</taxon>
        <taxon>Liliopsida</taxon>
        <taxon>Poales</taxon>
        <taxon>Poaceae</taxon>
        <taxon>BOP clade</taxon>
        <taxon>Oryzoideae</taxon>
        <taxon>Oryzeae</taxon>
        <taxon>Oryzinae</taxon>
        <taxon>Oryza</taxon>
    </lineage>
</organism>
<dbReference type="HOGENOM" id="CLU_1484315_0_0_1"/>
<sequence length="182" mass="20382">MERWPVGSCLTDDNRRGRLEAVAIRTSEYTSNALMSGGCDVGCLRNVKVELTPGKNRPFWYMLSTWKGDGEKLANSSSLSLQTDTELPGATMISSFQIVFDEGNFVRFTIVQKLMPIWSPKRNDSKLVFLLRVTSNCVCEKKAVQPCDARLRVFFPLRAGGVVVSGFLECNILLPELFHRIA</sequence>
<dbReference type="AlphaFoldDB" id="A0A0E0N3X1"/>
<keyword evidence="2" id="KW-1185">Reference proteome</keyword>
<reference evidence="1" key="2">
    <citation type="submission" date="2015-06" db="UniProtKB">
        <authorList>
            <consortium name="EnsemblPlants"/>
        </authorList>
    </citation>
    <scope>IDENTIFICATION</scope>
</reference>
<protein>
    <submittedName>
        <fullName evidence="1">Uncharacterized protein</fullName>
    </submittedName>
</protein>
<name>A0A0E0N3X1_ORYRU</name>
<dbReference type="Gramene" id="ORUFI01G37950.3">
    <property type="protein sequence ID" value="ORUFI01G37950.3"/>
    <property type="gene ID" value="ORUFI01G37950"/>
</dbReference>
<proteinExistence type="predicted"/>
<dbReference type="Proteomes" id="UP000008022">
    <property type="component" value="Unassembled WGS sequence"/>
</dbReference>
<evidence type="ECO:0000313" key="1">
    <source>
        <dbReference type="EnsemblPlants" id="ORUFI01G37950.3"/>
    </source>
</evidence>
<reference evidence="2" key="1">
    <citation type="submission" date="2013-06" db="EMBL/GenBank/DDBJ databases">
        <authorList>
            <person name="Zhao Q."/>
        </authorList>
    </citation>
    <scope>NUCLEOTIDE SEQUENCE</scope>
    <source>
        <strain evidence="2">cv. W1943</strain>
    </source>
</reference>